<dbReference type="InterPro" id="IPR009057">
    <property type="entry name" value="Homeodomain-like_sf"/>
</dbReference>
<dbReference type="Pfam" id="PF00440">
    <property type="entry name" value="TetR_N"/>
    <property type="match status" value="1"/>
</dbReference>
<keyword evidence="1 2" id="KW-0238">DNA-binding</keyword>
<evidence type="ECO:0000256" key="1">
    <source>
        <dbReference type="ARBA" id="ARBA00023125"/>
    </source>
</evidence>
<keyword evidence="5" id="KW-1185">Reference proteome</keyword>
<feature type="domain" description="HTH tetR-type" evidence="3">
    <location>
        <begin position="14"/>
        <end position="74"/>
    </location>
</feature>
<sequence length="214" mass="24749">METIEVGVRAKKSARIKVDILIASTQLVGKKSFTELYVDDICDRVGISKVTFFKYFPQKDHILLYFLRTWCLDRAVELYHNPKEGIDGILYLFDKVADTFERNPGLMLSLVSYFTSLTRPPSPFPLKPVERRILYPNEIYLDKIQIMSIPQMMEKFLLEAIFKKQITLSSHTKELANLFITVLYGSIVTAHLEQISPIKVLFRRNIDNLLKGLS</sequence>
<organism evidence="4 5">
    <name type="scientific">Fulvivirga marina</name>
    <dbReference type="NCBI Taxonomy" id="2494733"/>
    <lineage>
        <taxon>Bacteria</taxon>
        <taxon>Pseudomonadati</taxon>
        <taxon>Bacteroidota</taxon>
        <taxon>Cytophagia</taxon>
        <taxon>Cytophagales</taxon>
        <taxon>Fulvivirgaceae</taxon>
        <taxon>Fulvivirga</taxon>
    </lineage>
</organism>
<accession>A0A937KDR7</accession>
<comment type="caution">
    <text evidence="4">The sequence shown here is derived from an EMBL/GenBank/DDBJ whole genome shotgun (WGS) entry which is preliminary data.</text>
</comment>
<feature type="DNA-binding region" description="H-T-H motif" evidence="2">
    <location>
        <begin position="37"/>
        <end position="56"/>
    </location>
</feature>
<proteinExistence type="predicted"/>
<dbReference type="EMBL" id="JAEUGD010000066">
    <property type="protein sequence ID" value="MBL6448922.1"/>
    <property type="molecule type" value="Genomic_DNA"/>
</dbReference>
<gene>
    <name evidence="4" type="ORF">JMN32_21600</name>
</gene>
<reference evidence="4" key="1">
    <citation type="submission" date="2021-01" db="EMBL/GenBank/DDBJ databases">
        <title>Fulvivirga kasyanovii gen. nov., sp nov., a novel member of the phylum Bacteroidetes isolated from seawater in a mussel farm.</title>
        <authorList>
            <person name="Zhao L.-H."/>
            <person name="Wang Z.-J."/>
        </authorList>
    </citation>
    <scope>NUCLEOTIDE SEQUENCE</scope>
    <source>
        <strain evidence="4">29W222</strain>
    </source>
</reference>
<name>A0A937KDR7_9BACT</name>
<dbReference type="Proteomes" id="UP000614216">
    <property type="component" value="Unassembled WGS sequence"/>
</dbReference>
<evidence type="ECO:0000313" key="4">
    <source>
        <dbReference type="EMBL" id="MBL6448922.1"/>
    </source>
</evidence>
<dbReference type="AlphaFoldDB" id="A0A937KDR7"/>
<dbReference type="PROSITE" id="PS50977">
    <property type="entry name" value="HTH_TETR_2"/>
    <property type="match status" value="1"/>
</dbReference>
<evidence type="ECO:0000313" key="5">
    <source>
        <dbReference type="Proteomes" id="UP000614216"/>
    </source>
</evidence>
<protein>
    <submittedName>
        <fullName evidence="4">TetR/AcrR family transcriptional regulator</fullName>
    </submittedName>
</protein>
<dbReference type="Gene3D" id="1.10.357.10">
    <property type="entry name" value="Tetracycline Repressor, domain 2"/>
    <property type="match status" value="1"/>
</dbReference>
<evidence type="ECO:0000259" key="3">
    <source>
        <dbReference type="PROSITE" id="PS50977"/>
    </source>
</evidence>
<dbReference type="RefSeq" id="WP_202858459.1">
    <property type="nucleotide sequence ID" value="NZ_JAEUGD010000066.1"/>
</dbReference>
<dbReference type="SUPFAM" id="SSF46689">
    <property type="entry name" value="Homeodomain-like"/>
    <property type="match status" value="1"/>
</dbReference>
<evidence type="ECO:0000256" key="2">
    <source>
        <dbReference type="PROSITE-ProRule" id="PRU00335"/>
    </source>
</evidence>
<dbReference type="InterPro" id="IPR001647">
    <property type="entry name" value="HTH_TetR"/>
</dbReference>
<dbReference type="GO" id="GO:0003677">
    <property type="term" value="F:DNA binding"/>
    <property type="evidence" value="ECO:0007669"/>
    <property type="project" value="UniProtKB-UniRule"/>
</dbReference>